<dbReference type="Pfam" id="PF13737">
    <property type="entry name" value="DDE_Tnp_1_5"/>
    <property type="match status" value="1"/>
</dbReference>
<evidence type="ECO:0000313" key="3">
    <source>
        <dbReference type="Proteomes" id="UP000321523"/>
    </source>
</evidence>
<evidence type="ECO:0000259" key="1">
    <source>
        <dbReference type="Pfam" id="PF13737"/>
    </source>
</evidence>
<dbReference type="InterPro" id="IPR025668">
    <property type="entry name" value="Tnp_DDE_dom"/>
</dbReference>
<reference evidence="2 3" key="1">
    <citation type="submission" date="2019-07" db="EMBL/GenBank/DDBJ databases">
        <title>Whole genome shotgun sequence of Skermanella aerolata NBRC 106429.</title>
        <authorList>
            <person name="Hosoyama A."/>
            <person name="Uohara A."/>
            <person name="Ohji S."/>
            <person name="Ichikawa N."/>
        </authorList>
    </citation>
    <scope>NUCLEOTIDE SEQUENCE [LARGE SCALE GENOMIC DNA]</scope>
    <source>
        <strain evidence="2 3">NBRC 106429</strain>
    </source>
</reference>
<evidence type="ECO:0000313" key="2">
    <source>
        <dbReference type="EMBL" id="GEO43398.1"/>
    </source>
</evidence>
<sequence>MPHKYNADRRHHIARPKRRVTNWAAYNEALRQRGSLTVWFTDQAIAAWKAAPRTTPGGQPHYSDLAITTALTLRAVFHLALRQTEGLIGSILQLDCGRVAQPFGFRPHRSGRAAFPHPALPEGHPRHADLPAHGRVILG</sequence>
<dbReference type="RefSeq" id="WP_373866661.1">
    <property type="nucleotide sequence ID" value="NZ_BJYZ01000081.1"/>
</dbReference>
<dbReference type="Proteomes" id="UP000321523">
    <property type="component" value="Unassembled WGS sequence"/>
</dbReference>
<protein>
    <recommendedName>
        <fullName evidence="1">Transposase DDE domain-containing protein</fullName>
    </recommendedName>
</protein>
<comment type="caution">
    <text evidence="2">The sequence shown here is derived from an EMBL/GenBank/DDBJ whole genome shotgun (WGS) entry which is preliminary data.</text>
</comment>
<dbReference type="AlphaFoldDB" id="A0A512E3T9"/>
<feature type="domain" description="Transposase DDE" evidence="1">
    <location>
        <begin position="32"/>
        <end position="95"/>
    </location>
</feature>
<organism evidence="2 3">
    <name type="scientific">Skermanella aerolata</name>
    <dbReference type="NCBI Taxonomy" id="393310"/>
    <lineage>
        <taxon>Bacteria</taxon>
        <taxon>Pseudomonadati</taxon>
        <taxon>Pseudomonadota</taxon>
        <taxon>Alphaproteobacteria</taxon>
        <taxon>Rhodospirillales</taxon>
        <taxon>Azospirillaceae</taxon>
        <taxon>Skermanella</taxon>
    </lineage>
</organism>
<keyword evidence="3" id="KW-1185">Reference proteome</keyword>
<proteinExistence type="predicted"/>
<accession>A0A512E3T9</accession>
<gene>
    <name evidence="2" type="ORF">SAE02_75460</name>
</gene>
<dbReference type="EMBL" id="BJYZ01000081">
    <property type="protein sequence ID" value="GEO43398.1"/>
    <property type="molecule type" value="Genomic_DNA"/>
</dbReference>
<name>A0A512E3T9_9PROT</name>